<dbReference type="InterPro" id="IPR005471">
    <property type="entry name" value="Tscrpt_reg_IclR_N"/>
</dbReference>
<dbReference type="InterPro" id="IPR036388">
    <property type="entry name" value="WH-like_DNA-bd_sf"/>
</dbReference>
<dbReference type="InterPro" id="IPR036390">
    <property type="entry name" value="WH_DNA-bd_sf"/>
</dbReference>
<gene>
    <name evidence="7" type="ORF">GLP40_15025</name>
</gene>
<dbReference type="PANTHER" id="PTHR30136">
    <property type="entry name" value="HELIX-TURN-HELIX TRANSCRIPTIONAL REGULATOR, ICLR FAMILY"/>
    <property type="match status" value="1"/>
</dbReference>
<dbReference type="PANTHER" id="PTHR30136:SF24">
    <property type="entry name" value="HTH-TYPE TRANSCRIPTIONAL REPRESSOR ALLR"/>
    <property type="match status" value="1"/>
</dbReference>
<keyword evidence="3" id="KW-0804">Transcription</keyword>
<proteinExistence type="predicted"/>
<dbReference type="InterPro" id="IPR050707">
    <property type="entry name" value="HTH_MetabolicPath_Reg"/>
</dbReference>
<protein>
    <submittedName>
        <fullName evidence="7">Helix-turn-helix domain-containing protein</fullName>
    </submittedName>
</protein>
<dbReference type="Gene3D" id="1.10.10.10">
    <property type="entry name" value="Winged helix-like DNA-binding domain superfamily/Winged helix DNA-binding domain"/>
    <property type="match status" value="1"/>
</dbReference>
<dbReference type="SMART" id="SM00346">
    <property type="entry name" value="HTH_ICLR"/>
    <property type="match status" value="1"/>
</dbReference>
<dbReference type="PROSITE" id="PS51077">
    <property type="entry name" value="HTH_ICLR"/>
    <property type="match status" value="1"/>
</dbReference>
<comment type="caution">
    <text evidence="7">The sequence shown here is derived from an EMBL/GenBank/DDBJ whole genome shotgun (WGS) entry which is preliminary data.</text>
</comment>
<dbReference type="InterPro" id="IPR029016">
    <property type="entry name" value="GAF-like_dom_sf"/>
</dbReference>
<dbReference type="GO" id="GO:0003700">
    <property type="term" value="F:DNA-binding transcription factor activity"/>
    <property type="evidence" value="ECO:0007669"/>
    <property type="project" value="TreeGrafter"/>
</dbReference>
<evidence type="ECO:0000256" key="1">
    <source>
        <dbReference type="ARBA" id="ARBA00023015"/>
    </source>
</evidence>
<feature type="domain" description="HTH iclR-type" evidence="5">
    <location>
        <begin position="50"/>
        <end position="112"/>
    </location>
</feature>
<reference evidence="7 8" key="1">
    <citation type="submission" date="2019-11" db="EMBL/GenBank/DDBJ databases">
        <title>Nocardia sp. nov. CT2-14 isolated from soil.</title>
        <authorList>
            <person name="Kanchanasin P."/>
            <person name="Tanasupawat S."/>
            <person name="Yuki M."/>
            <person name="Kudo T."/>
        </authorList>
    </citation>
    <scope>NUCLEOTIDE SEQUENCE [LARGE SCALE GENOMIC DNA]</scope>
    <source>
        <strain evidence="7 8">CT2-14</strain>
    </source>
</reference>
<dbReference type="InterPro" id="IPR014757">
    <property type="entry name" value="Tscrpt_reg_IclR_C"/>
</dbReference>
<dbReference type="PROSITE" id="PS51078">
    <property type="entry name" value="ICLR_ED"/>
    <property type="match status" value="1"/>
</dbReference>
<dbReference type="Proteomes" id="UP000432464">
    <property type="component" value="Unassembled WGS sequence"/>
</dbReference>
<organism evidence="7 8">
    <name type="scientific">Nocardia aurantiaca</name>
    <dbReference type="NCBI Taxonomy" id="2675850"/>
    <lineage>
        <taxon>Bacteria</taxon>
        <taxon>Bacillati</taxon>
        <taxon>Actinomycetota</taxon>
        <taxon>Actinomycetes</taxon>
        <taxon>Mycobacteriales</taxon>
        <taxon>Nocardiaceae</taxon>
        <taxon>Nocardia</taxon>
    </lineage>
</organism>
<dbReference type="Gene3D" id="3.30.450.40">
    <property type="match status" value="1"/>
</dbReference>
<evidence type="ECO:0000313" key="8">
    <source>
        <dbReference type="Proteomes" id="UP000432464"/>
    </source>
</evidence>
<dbReference type="AlphaFoldDB" id="A0A6I3L0K4"/>
<evidence type="ECO:0000259" key="6">
    <source>
        <dbReference type="PROSITE" id="PS51078"/>
    </source>
</evidence>
<evidence type="ECO:0000256" key="3">
    <source>
        <dbReference type="ARBA" id="ARBA00023163"/>
    </source>
</evidence>
<dbReference type="GO" id="GO:0045892">
    <property type="term" value="P:negative regulation of DNA-templated transcription"/>
    <property type="evidence" value="ECO:0007669"/>
    <property type="project" value="TreeGrafter"/>
</dbReference>
<feature type="compositionally biased region" description="Low complexity" evidence="4">
    <location>
        <begin position="35"/>
        <end position="44"/>
    </location>
</feature>
<keyword evidence="8" id="KW-1185">Reference proteome</keyword>
<keyword evidence="1" id="KW-0805">Transcription regulation</keyword>
<evidence type="ECO:0000256" key="4">
    <source>
        <dbReference type="SAM" id="MobiDB-lite"/>
    </source>
</evidence>
<evidence type="ECO:0000313" key="7">
    <source>
        <dbReference type="EMBL" id="MTE14074.1"/>
    </source>
</evidence>
<dbReference type="SUPFAM" id="SSF46785">
    <property type="entry name" value="Winged helix' DNA-binding domain"/>
    <property type="match status" value="1"/>
</dbReference>
<dbReference type="SUPFAM" id="SSF55781">
    <property type="entry name" value="GAF domain-like"/>
    <property type="match status" value="1"/>
</dbReference>
<accession>A0A6I3L0K4</accession>
<sequence>MTDTPADTIGRAPPAPPGPTPAGIELPESTTAPVASEPGTAAEPGPAPASPPTHRVVQAIELLSRHAGERLSLARIVRATGMSRATAHAVLTQLTADGWTVRDGEGNYSLGLGLLAVARRADTAFPLRRLALNPMRTLADDHDVPVFLAELERQGGVPSFTPGKPGQNMAGGDAGIDAIVITEVLGTPSVPWIRPARRMPFAPPVCREFIAWAPESEREAWLAAADPRHRPRLTAVLDAIAARGYSVERLADESAPMLEALAALRHSPVTDPLRHRLSAMIADLITIDYLPDELGDHNAVVSVAAPVFSPGGSVIASIVACPDTNLPAARLRSLADATIAAADTVTASLRS</sequence>
<dbReference type="GO" id="GO:0003677">
    <property type="term" value="F:DNA binding"/>
    <property type="evidence" value="ECO:0007669"/>
    <property type="project" value="UniProtKB-KW"/>
</dbReference>
<evidence type="ECO:0000256" key="2">
    <source>
        <dbReference type="ARBA" id="ARBA00023125"/>
    </source>
</evidence>
<name>A0A6I3L0K4_9NOCA</name>
<keyword evidence="2" id="KW-0238">DNA-binding</keyword>
<feature type="region of interest" description="Disordered" evidence="4">
    <location>
        <begin position="1"/>
        <end position="52"/>
    </location>
</feature>
<evidence type="ECO:0000259" key="5">
    <source>
        <dbReference type="PROSITE" id="PS51077"/>
    </source>
</evidence>
<dbReference type="EMBL" id="WMBB01000006">
    <property type="protein sequence ID" value="MTE14074.1"/>
    <property type="molecule type" value="Genomic_DNA"/>
</dbReference>
<dbReference type="Pfam" id="PF09339">
    <property type="entry name" value="HTH_IclR"/>
    <property type="match status" value="1"/>
</dbReference>
<feature type="domain" description="IclR-ED" evidence="6">
    <location>
        <begin position="113"/>
        <end position="351"/>
    </location>
</feature>